<organism evidence="1 2">
    <name type="scientific">Arachnia propionica</name>
    <dbReference type="NCBI Taxonomy" id="1750"/>
    <lineage>
        <taxon>Bacteria</taxon>
        <taxon>Bacillati</taxon>
        <taxon>Actinomycetota</taxon>
        <taxon>Actinomycetes</taxon>
        <taxon>Propionibacteriales</taxon>
        <taxon>Propionibacteriaceae</taxon>
        <taxon>Arachnia</taxon>
    </lineage>
</organism>
<name>A0A448MX01_9ACTN</name>
<sequence>MTQMVVRIDEATERALAHLMELTGLNKSEVVRKTIQEAERQAIIEQVRRQADALREDPKDRAEMLALADEMDSLRAW</sequence>
<evidence type="ECO:0008006" key="3">
    <source>
        <dbReference type="Google" id="ProtNLM"/>
    </source>
</evidence>
<accession>A0A448MX01</accession>
<proteinExistence type="predicted"/>
<dbReference type="AlphaFoldDB" id="A0A448MX01"/>
<evidence type="ECO:0000313" key="1">
    <source>
        <dbReference type="EMBL" id="VEH69720.1"/>
    </source>
</evidence>
<dbReference type="RefSeq" id="WP_061787162.1">
    <property type="nucleotide sequence ID" value="NZ_CP128406.1"/>
</dbReference>
<dbReference type="GeneID" id="64406476"/>
<protein>
    <recommendedName>
        <fullName evidence="3">Ribbon-helix-helix protein CopG domain-containing protein</fullName>
    </recommendedName>
</protein>
<gene>
    <name evidence="1" type="ORF">NCTC12967_00996</name>
</gene>
<keyword evidence="2" id="KW-1185">Reference proteome</keyword>
<reference evidence="1 2" key="1">
    <citation type="submission" date="2018-12" db="EMBL/GenBank/DDBJ databases">
        <authorList>
            <consortium name="Pathogen Informatics"/>
        </authorList>
    </citation>
    <scope>NUCLEOTIDE SEQUENCE [LARGE SCALE GENOMIC DNA]</scope>
    <source>
        <strain evidence="1 2">NCTC12967</strain>
    </source>
</reference>
<dbReference type="EMBL" id="LR134406">
    <property type="protein sequence ID" value="VEH69720.1"/>
    <property type="molecule type" value="Genomic_DNA"/>
</dbReference>
<dbReference type="Proteomes" id="UP000273044">
    <property type="component" value="Chromosome"/>
</dbReference>
<evidence type="ECO:0000313" key="2">
    <source>
        <dbReference type="Proteomes" id="UP000273044"/>
    </source>
</evidence>